<feature type="non-terminal residue" evidence="2">
    <location>
        <position position="347"/>
    </location>
</feature>
<accession>X0TBR3</accession>
<dbReference type="InterPro" id="IPR001466">
    <property type="entry name" value="Beta-lactam-related"/>
</dbReference>
<evidence type="ECO:0000259" key="1">
    <source>
        <dbReference type="Pfam" id="PF00144"/>
    </source>
</evidence>
<comment type="caution">
    <text evidence="2">The sequence shown here is derived from an EMBL/GenBank/DDBJ whole genome shotgun (WGS) entry which is preliminary data.</text>
</comment>
<dbReference type="Pfam" id="PF00144">
    <property type="entry name" value="Beta-lactamase"/>
    <property type="match status" value="1"/>
</dbReference>
<dbReference type="PANTHER" id="PTHR46825:SF9">
    <property type="entry name" value="BETA-LACTAMASE-RELATED DOMAIN-CONTAINING PROTEIN"/>
    <property type="match status" value="1"/>
</dbReference>
<reference evidence="2" key="1">
    <citation type="journal article" date="2014" name="Front. Microbiol.">
        <title>High frequency of phylogenetically diverse reductive dehalogenase-homologous genes in deep subseafloor sedimentary metagenomes.</title>
        <authorList>
            <person name="Kawai M."/>
            <person name="Futagami T."/>
            <person name="Toyoda A."/>
            <person name="Takaki Y."/>
            <person name="Nishi S."/>
            <person name="Hori S."/>
            <person name="Arai W."/>
            <person name="Tsubouchi T."/>
            <person name="Morono Y."/>
            <person name="Uchiyama I."/>
            <person name="Ito T."/>
            <person name="Fujiyama A."/>
            <person name="Inagaki F."/>
            <person name="Takami H."/>
        </authorList>
    </citation>
    <scope>NUCLEOTIDE SEQUENCE</scope>
    <source>
        <strain evidence="2">Expedition CK06-06</strain>
    </source>
</reference>
<dbReference type="PANTHER" id="PTHR46825">
    <property type="entry name" value="D-ALANYL-D-ALANINE-CARBOXYPEPTIDASE/ENDOPEPTIDASE AMPH"/>
    <property type="match status" value="1"/>
</dbReference>
<name>X0TBR3_9ZZZZ</name>
<dbReference type="EMBL" id="BARS01001116">
    <property type="protein sequence ID" value="GAF85622.1"/>
    <property type="molecule type" value="Genomic_DNA"/>
</dbReference>
<dbReference type="InterPro" id="IPR050491">
    <property type="entry name" value="AmpC-like"/>
</dbReference>
<sequence>MKKIIHFFLLMIIIAWVLQGAPQAQESLPQPEQVEQITPSRQGPTDRAELEAFLEGIMASHMESYHIAGATLAVVKDGEIFFAKGYGYADVKEKKPVIADKTLFRPGSISKLFTWTAVMQLVERGKIDLNADINIYLKNFKIPDTYPEPITMTHLLTHTPGFEDVINEMAARRAEDLVSLAEFLERKMPARVLPPGKLTSYSNYGAALAGYIVEKISGVPFEDYVEENIFELLDMQQSTFRQPLPSHLADDMSVGYTYEKGIYKPHGFEYINGLAPAGSMSTTATDIAKFMIAHLQNGKYGENRILEEETAKLMHTRLFTHDPRVDGNAHGFWEMTYNNLRRANSGL</sequence>
<dbReference type="Gene3D" id="3.40.710.10">
    <property type="entry name" value="DD-peptidase/beta-lactamase superfamily"/>
    <property type="match status" value="1"/>
</dbReference>
<dbReference type="AlphaFoldDB" id="X0TBR3"/>
<proteinExistence type="predicted"/>
<dbReference type="SUPFAM" id="SSF56601">
    <property type="entry name" value="beta-lactamase/transpeptidase-like"/>
    <property type="match status" value="1"/>
</dbReference>
<protein>
    <recommendedName>
        <fullName evidence="1">Beta-lactamase-related domain-containing protein</fullName>
    </recommendedName>
</protein>
<dbReference type="InterPro" id="IPR012338">
    <property type="entry name" value="Beta-lactam/transpept-like"/>
</dbReference>
<organism evidence="2">
    <name type="scientific">marine sediment metagenome</name>
    <dbReference type="NCBI Taxonomy" id="412755"/>
    <lineage>
        <taxon>unclassified sequences</taxon>
        <taxon>metagenomes</taxon>
        <taxon>ecological metagenomes</taxon>
    </lineage>
</organism>
<evidence type="ECO:0000313" key="2">
    <source>
        <dbReference type="EMBL" id="GAF85622.1"/>
    </source>
</evidence>
<gene>
    <name evidence="2" type="ORF">S01H1_02338</name>
</gene>
<feature type="domain" description="Beta-lactamase-related" evidence="1">
    <location>
        <begin position="56"/>
        <end position="329"/>
    </location>
</feature>